<proteinExistence type="predicted"/>
<dbReference type="EMBL" id="SWLB01000010">
    <property type="protein sequence ID" value="KAF3333654.1"/>
    <property type="molecule type" value="Genomic_DNA"/>
</dbReference>
<name>A0A833R1P8_9POAL</name>
<keyword evidence="2" id="KW-1185">Reference proteome</keyword>
<organism evidence="1 2">
    <name type="scientific">Carex littledalei</name>
    <dbReference type="NCBI Taxonomy" id="544730"/>
    <lineage>
        <taxon>Eukaryota</taxon>
        <taxon>Viridiplantae</taxon>
        <taxon>Streptophyta</taxon>
        <taxon>Embryophyta</taxon>
        <taxon>Tracheophyta</taxon>
        <taxon>Spermatophyta</taxon>
        <taxon>Magnoliopsida</taxon>
        <taxon>Liliopsida</taxon>
        <taxon>Poales</taxon>
        <taxon>Cyperaceae</taxon>
        <taxon>Cyperoideae</taxon>
        <taxon>Cariceae</taxon>
        <taxon>Carex</taxon>
        <taxon>Carex subgen. Euthyceras</taxon>
    </lineage>
</organism>
<dbReference type="Proteomes" id="UP000623129">
    <property type="component" value="Unassembled WGS sequence"/>
</dbReference>
<protein>
    <submittedName>
        <fullName evidence="1">Uncharacterized protein</fullName>
    </submittedName>
</protein>
<reference evidence="1" key="1">
    <citation type="submission" date="2020-01" db="EMBL/GenBank/DDBJ databases">
        <title>Genome sequence of Kobresia littledalei, the first chromosome-level genome in the family Cyperaceae.</title>
        <authorList>
            <person name="Qu G."/>
        </authorList>
    </citation>
    <scope>NUCLEOTIDE SEQUENCE</scope>
    <source>
        <strain evidence="1">C.B.Clarke</strain>
        <tissue evidence="1">Leaf</tissue>
    </source>
</reference>
<evidence type="ECO:0000313" key="2">
    <source>
        <dbReference type="Proteomes" id="UP000623129"/>
    </source>
</evidence>
<accession>A0A833R1P8</accession>
<sequence length="92" mass="10216">MASQGGVATWQLASTPSDEVTISGHGRVWSNHDGVDAYREDPAVFELRYVNQSALPLWSGGGIARKRSRLVRSFVSLSSGRREEETNIRVWI</sequence>
<dbReference type="AlphaFoldDB" id="A0A833R1P8"/>
<comment type="caution">
    <text evidence="1">The sequence shown here is derived from an EMBL/GenBank/DDBJ whole genome shotgun (WGS) entry which is preliminary data.</text>
</comment>
<evidence type="ECO:0000313" key="1">
    <source>
        <dbReference type="EMBL" id="KAF3333654.1"/>
    </source>
</evidence>
<gene>
    <name evidence="1" type="ORF">FCM35_KLT01345</name>
</gene>